<comment type="caution">
    <text evidence="1">The sequence shown here is derived from an EMBL/GenBank/DDBJ whole genome shotgun (WGS) entry which is preliminary data.</text>
</comment>
<dbReference type="InterPro" id="IPR008928">
    <property type="entry name" value="6-hairpin_glycosidase_sf"/>
</dbReference>
<evidence type="ECO:0008006" key="3">
    <source>
        <dbReference type="Google" id="ProtNLM"/>
    </source>
</evidence>
<keyword evidence="2" id="KW-1185">Reference proteome</keyword>
<protein>
    <recommendedName>
        <fullName evidence="3">Glycerophosphoryl diester phosphodiesterase</fullName>
    </recommendedName>
</protein>
<reference evidence="1 2" key="1">
    <citation type="submission" date="2013-08" db="EMBL/GenBank/DDBJ databases">
        <authorList>
            <person name="Durkin A.S."/>
            <person name="Haft D.R."/>
            <person name="McCorrison J."/>
            <person name="Torralba M."/>
            <person name="Gillis M."/>
            <person name="Haft D.H."/>
            <person name="Methe B."/>
            <person name="Sutton G."/>
            <person name="Nelson K.E."/>
        </authorList>
    </citation>
    <scope>NUCLEOTIDE SEQUENCE [LARGE SCALE GENOMIC DNA]</scope>
    <source>
        <strain evidence="1 2">F0067</strain>
    </source>
</reference>
<accession>U2QKZ4</accession>
<evidence type="ECO:0000313" key="2">
    <source>
        <dbReference type="Proteomes" id="UP000016648"/>
    </source>
</evidence>
<evidence type="ECO:0000313" key="1">
    <source>
        <dbReference type="EMBL" id="ERK39462.1"/>
    </source>
</evidence>
<dbReference type="RefSeq" id="WP_021589607.1">
    <property type="nucleotide sequence ID" value="NZ_AWEY01000020.1"/>
</dbReference>
<organism evidence="1 2">
    <name type="scientific">Segatella baroniae F0067</name>
    <dbReference type="NCBI Taxonomy" id="1115809"/>
    <lineage>
        <taxon>Bacteria</taxon>
        <taxon>Pseudomonadati</taxon>
        <taxon>Bacteroidota</taxon>
        <taxon>Bacteroidia</taxon>
        <taxon>Bacteroidales</taxon>
        <taxon>Prevotellaceae</taxon>
        <taxon>Segatella</taxon>
    </lineage>
</organism>
<gene>
    <name evidence="1" type="ORF">HMPREF9135_1675</name>
</gene>
<sequence>MTFHRITTLLVLLSAAWTLRGAGKPTAPVYRPVDNLLVVQTARGEVRLPLGGQHLFVADKDFKPQVVDTFTTSCKVPFIERNFIYPRRAWLDNVTDVSLLTAGTRTKLSAYRIVSREPLILTTENRWATVYLRFTMQGDALAVTQTLVARQDGCFSLSTPCLPIADKRKGFKAVIPGYVHATRVNPDFVSAYVYEHGLPERPVLYQDKCATTPVSILQTAGLTLGVAPEKAYPRSPYVGGENTHHQWNVGYAAMNPEGTLTPQLYYPVLGTSKSLLRKGQSLRFAYRILLSRRGWYDVYKRVVYGMYGFDNMRKTRNALSLSSRLGKIYRYMRAEMPHLFRQVDFEGTPISAQDYRGGVHGADNDAMKNADYGAMWMMVRLANDTAMAHNLLPFVRNFKLKQQFAAGQYAGAPQGQYFLWKSKRWVEEWGEHIEPIAITYYSIIDVANMLLFEPSDSALSKSLRTSADLLLSMQRPDGSWPLGVKLTDGTPILPDLQDLRPTFYGMYVAYKMLGDEKYLRAAVRGTDWFIGHAVRRNAFVGVCGDTRFAPDFATGMSVQALLDMYELTENKRYREAALATARYFTTYIYTHPADTKPMKDKSGGLFNPLRYTQAGLACEHIGVIGSANPQGPILLSSFAGMFVRLYRQTGDMLFLDMARAAANGRDSFIDPLSGISAYYWAHFNKVALPYPQHAWWQMGWLTDYLVAEAELRSKGRVAFPRGFVTPKVGPHKITGFRTGVIDGERVTLTLEERLVDNANPDIEVLTARSAHGSHLYFILMNSRDVPVRMRLKLGSRRQPVSGMLAAHGIRIIKTTE</sequence>
<dbReference type="Proteomes" id="UP000016648">
    <property type="component" value="Unassembled WGS sequence"/>
</dbReference>
<dbReference type="GO" id="GO:0005975">
    <property type="term" value="P:carbohydrate metabolic process"/>
    <property type="evidence" value="ECO:0007669"/>
    <property type="project" value="InterPro"/>
</dbReference>
<dbReference type="SUPFAM" id="SSF48208">
    <property type="entry name" value="Six-hairpin glycosidases"/>
    <property type="match status" value="1"/>
</dbReference>
<name>U2QKZ4_9BACT</name>
<dbReference type="AlphaFoldDB" id="U2QKZ4"/>
<dbReference type="PATRIC" id="fig|1115809.3.peg.1228"/>
<proteinExistence type="predicted"/>
<dbReference type="EMBL" id="AWEY01000020">
    <property type="protein sequence ID" value="ERK39462.1"/>
    <property type="molecule type" value="Genomic_DNA"/>
</dbReference>